<evidence type="ECO:0000259" key="17">
    <source>
        <dbReference type="Pfam" id="PF12777"/>
    </source>
</evidence>
<dbReference type="PANTHER" id="PTHR22878">
    <property type="entry name" value="DYNEIN HEAVY CHAIN 6, AXONEMAL-LIKE-RELATED"/>
    <property type="match status" value="1"/>
</dbReference>
<dbReference type="InterPro" id="IPR026983">
    <property type="entry name" value="DHC"/>
</dbReference>
<dbReference type="Pfam" id="PF08393">
    <property type="entry name" value="DHC_N2"/>
    <property type="match status" value="1"/>
</dbReference>
<dbReference type="InterPro" id="IPR041658">
    <property type="entry name" value="AAA_lid_11"/>
</dbReference>
<organism evidence="24 25">
    <name type="scientific">Taenia crassiceps</name>
    <dbReference type="NCBI Taxonomy" id="6207"/>
    <lineage>
        <taxon>Eukaryota</taxon>
        <taxon>Metazoa</taxon>
        <taxon>Spiralia</taxon>
        <taxon>Lophotrochozoa</taxon>
        <taxon>Platyhelminthes</taxon>
        <taxon>Cestoda</taxon>
        <taxon>Eucestoda</taxon>
        <taxon>Cyclophyllidea</taxon>
        <taxon>Taeniidae</taxon>
        <taxon>Taenia</taxon>
    </lineage>
</organism>
<evidence type="ECO:0000259" key="15">
    <source>
        <dbReference type="Pfam" id="PF08393"/>
    </source>
</evidence>
<keyword evidence="7" id="KW-0243">Dynein</keyword>
<dbReference type="InterPro" id="IPR013602">
    <property type="entry name" value="Dynein_heavy_linker"/>
</dbReference>
<dbReference type="Gene3D" id="3.10.490.20">
    <property type="match status" value="1"/>
</dbReference>
<evidence type="ECO:0000259" key="20">
    <source>
        <dbReference type="Pfam" id="PF17852"/>
    </source>
</evidence>
<evidence type="ECO:0000313" key="24">
    <source>
        <dbReference type="EMBL" id="KAL5107470.1"/>
    </source>
</evidence>
<protein>
    <submittedName>
        <fullName evidence="24">Dynein heavy chain 1 axonemal</fullName>
    </submittedName>
</protein>
<name>A0ABR4QDE6_9CEST</name>
<dbReference type="Gene3D" id="1.10.8.720">
    <property type="entry name" value="Region D6 of dynein motor"/>
    <property type="match status" value="1"/>
</dbReference>
<evidence type="ECO:0000256" key="1">
    <source>
        <dbReference type="ARBA" id="ARBA00004430"/>
    </source>
</evidence>
<gene>
    <name evidence="24" type="ORF">TcWFU_002615</name>
</gene>
<dbReference type="Gene3D" id="1.20.1270.280">
    <property type="match status" value="1"/>
</dbReference>
<keyword evidence="9" id="KW-0969">Cilium</keyword>
<accession>A0ABR4QDE6</accession>
<dbReference type="Gene3D" id="3.20.180.20">
    <property type="entry name" value="Dynein heavy chain, N-terminal domain 2"/>
    <property type="match status" value="1"/>
</dbReference>
<dbReference type="Gene3D" id="1.20.920.20">
    <property type="match status" value="1"/>
</dbReference>
<feature type="domain" description="Dynein heavy chain linker" evidence="15">
    <location>
        <begin position="571"/>
        <end position="973"/>
    </location>
</feature>
<feature type="domain" description="Dynein heavy chain ATP-binding dynein motor region" evidence="19">
    <location>
        <begin position="2366"/>
        <end position="2587"/>
    </location>
</feature>
<evidence type="ECO:0000259" key="23">
    <source>
        <dbReference type="Pfam" id="PF18199"/>
    </source>
</evidence>
<keyword evidence="4" id="KW-0493">Microtubule</keyword>
<evidence type="ECO:0000259" key="18">
    <source>
        <dbReference type="Pfam" id="PF12780"/>
    </source>
</evidence>
<keyword evidence="10" id="KW-0505">Motor protein</keyword>
<feature type="domain" description="Dynein heavy chain coiled coil stalk" evidence="17">
    <location>
        <begin position="1993"/>
        <end position="2336"/>
    </location>
</feature>
<dbReference type="Pfam" id="PF12780">
    <property type="entry name" value="AAA_8"/>
    <property type="match status" value="1"/>
</dbReference>
<dbReference type="InterPro" id="IPR042219">
    <property type="entry name" value="AAA_lid_11_sf"/>
</dbReference>
<evidence type="ECO:0000256" key="3">
    <source>
        <dbReference type="ARBA" id="ARBA00022490"/>
    </source>
</evidence>
<comment type="similarity">
    <text evidence="2">Belongs to the dynein heavy chain family.</text>
</comment>
<feature type="domain" description="Dynein heavy chain hydrolytic ATP-binding dynein motor region" evidence="16">
    <location>
        <begin position="1015"/>
        <end position="1122"/>
    </location>
</feature>
<dbReference type="InterPro" id="IPR024743">
    <property type="entry name" value="Dynein_HC_stalk"/>
</dbReference>
<dbReference type="InterPro" id="IPR027417">
    <property type="entry name" value="P-loop_NTPase"/>
</dbReference>
<sequence length="3432" mass="393071">MRSKDVSWYWQKCGVLDYDEATRRWLVQKTDASDRILTRDGDLVVNGGLDSKGQFCQVDSQYWIPRIQLMFLAEDPIIFAKRVAQAYHDREAAEATIRYNLYLDCMPVDGLTSWIENLRRQIRMHLRDSGKGWFNIYETDYYVYSKSKLKKFLDSVKFCMQDALRYNVISSISGFVKMIEDACIDCLNLNPAFEWSDDLCSSSILPKQNPIFAVDLVIDQDGVHYSNFLGDFDRCCRQLFDKAINSVQNISQLERFVVEGISWSDDPLIEAVGAHEPEVEALRKKLHKLLQTACVPMNAYAEQYYSYVKLSLLDIPAYVNDFLRVYESQSLNAYDVKNEATKQFEEAKKLEASMPLNITIGPFLVNVEPLRSRLVKKRFDMAKAMLDLLSRQLRKQSDTSCDVFEEIARKLYEKPNTIEELTAMREYMETIPDLLEEQRELIDRVVAHYELIDEFCYNLNNDDFAAKWTTLTWPSKIRNLVEETELNLEEDEERFRKLQISDLASFSDKIDSLTMMVSSMASYTDVGKAHEVANEVRRLQRQLLEAQQSALLYNSRERLFDMPITNFERISTLLKDFEPFRVMWIAVSDWLRTQDAVMTDPLSSIDATAVEKQVTESYKIMYKSIRIFSELPGVQEVAGQIKMAIEEFKPFVPLIKALRSPGMHSRMWELISERTGILVVPKASLTFAKCLEMRLQDHINVIAEVADIAGKEYAIESALNKMMQDWENVVFGVQPYKQTGTYIIKVPEEVNQQLDDHIVLTQSMSFSPYKKQFEKRIAAWEARLQITQEVIDEWTNCQRSWLYLEPIFASEDILRQLPVEGKRFATMEKIWRKVMKIANGQPNVITLCPDSRILNNLRECNSLLEQVQKGLSEYLETKRQAFPRFFFLSDDELLEILSQAKNPTAVQPHLKKCFENIAKLQFESGLEITAMYSSEGEKIPFEKAAHPVGNVEDWMSEIEDLMRFSIRMIIQRALNEYPDTPRTEWVLQWPGQVVIAGCQTYWTSEVTESLTRVHSGGLKGTEPDTNEELIVLRAIRDVNLPKFLEDDLKLFNGIVADLFPNIRHLVANEVNYEDLTIALKTAALRLNLKDDHRFLHKCTQLFDTTVVRHGLMILGPTGSGKTKCYEVLKDALSSLKNQPSPDGSYFQNVVTYVLNPKSVTMGQLYGEFDTVTHEWTDGILSVLIREGVAADNLDKRWYVFDGPVDALWIENMNTVLDDNKKLCLSSGEIIKLTEAMTMMFEVIDLAVASPATREVPDELVSRIGEVFESWFFFSLIWSVGSTCTNDGRKAFDMYLRQKMKDAKCTRPFPPEGTVYDYYLDEADILNMDKKDVDCDEQSPKQVHWEHWMKNMPPFQVDMSAKYSDILVPTLDSVRLVQVMEMLLKNSIPVLSVGPTGTGKTVCIADKLCRGMPEEFIPEFMVLSAKSSANQTQDVMESKMNKRRRGVYGPPPGKYLIFFIDDLNMPAPDTFGAQPPIELIRQWMDFKGWYDRKQVGAFKQIVDVNFLCAMCPPGGGRNPITQRLLRHFNFLSFNELDEASLSTIFSTILTSWFMQTPAESPVRQLLDKVKYFVKASISVYTTVQSQLLPTPAKSHYTFNLRDLSKVFQGIYMFDVLHLTGRVTDVLRLWYHECCRVYQDRLINEIDRNWFKNLCIKTMEEQFEAKFEEVVPSEPLLYGDLLSADAADNRKYIEMVDHTQVIRVCEVALEDYNQLNSARMDLVLFMDAIMHLCRLSRIIRQPQGNALLLGLGGSGRQSISRLAAHIAEFECVQIELTKTYSTHDWQEDLRKVMMLSGIEDKQVLFLFSDTQIKKETFLEDLNNILNIGDVPNIYAFEDFENIYNAMKPVVTNAGMVPTKNNLYSTYVKRVHQNLHTVITMSPLGEVFRARLRQFPALVSCCTIDWYAEWPNEALEAVALKTLKDMKELSIEDELLGGIVKVCQKMHQSAVRSTARYLHELGRYNYVTPACFLELLASFAKMYNLKLTELINLRVRTKTGLDKLLSTEQIVAKLQEELEVMQPQLEKAIETSKVTMEEIARDSKVAEETTAIVQREEEAAERKAAECAEIRDDAQRDLDEALPALYASLEAVKSLNKNDITEIRAMMRPPEGVRLVMEAVCIMKDVKPKKVAGDKPGVKVDDYWEPSKALLQDPGKFLESLLNFDRDNISDAIIDKIQPYIESEAFTPQAIAKVSKACTSICLWVRAMHKYHNVAKMVAPKRAAMRAAEEDLKETEYVLQEARTRLQSCKDRISSLQVKYDECMRRQQELEDKSNLCEARLLRADKLIGGLSSEKGRWMDSIVEVESLIDNLIGNVLCSSGIVAYLGPFNGEYRKEMYSEWVECLKEHKIPHTSTPNLVSTFGDPVKIRNWHIFGLPKDSLSIENAVIVQFSRRWPLFVDPQGQANRWIKSLEGDEGLEVVKISEKDFLRTIENSVRFGRPVLLENVGEELDPALDPIILKQTYPQQGVLVIKMGENVIPYHQDFRFYLTTKLPNPHYSPENSARMGIVNFTLAPKGLEDQLLGLVVAEERPDLEEAKGQLIVSNAKMKQELKEIEDHILEKLSSSEGSPVDDVDLISTLEASKMKSSEIRTKVVVAEQTERDIDETRSMYIPVATRGRILFFCVSSLRRIDRMYQYSLEWFINIFVKGITNAEKAPTVTERIENVNDYITFSLYANVCRSLFERHKLLLSFLITIKILEEEKLIDPEEWRYLLSGSSAVKGDLPNPAPEWMSDRMWGDLLALETLSNFEGLCSFIVQNLNDFKEIFDSPEPHRLPLKDHWGEKLDTFQRLLFLRCFRPDKVTNAMQDFVAHHLGQSFIEPQNTSLKEIFKESSPTTPIIFILSQGTDPASDLYRFAEEMNFGGKRLSAISLGQGQGPRAEEMMQAAMERGMWVFFQNCHLAPSWMPSLERLVEQIDKDRVSKDFRLWLTSMPSSSFPVYILQNGSKLTIEPPRGIKANLLRTYLSLNDKQLNSVPRKNANFKSLLLALSFFHSICLERRKFGALGFSIPYEFTTGDMKICMDQLVMFLTEYDKIPYKILQYTAGQINYGGRVTDDWDRRCLISILSDFYNVSSLDADHAYSESGIYKQISGDSDHKSYLKYIQSLPINDLPEVFGLHENANITFAQNETFQLLADLVLLQPKTSLTSKGGKTHEDIIEEVATQLLTECPSLLDEAAIVERYPILYEQSMNTVLIQEVARFNNLLNEIQSSLQELIKAVKGLIVMSAALEAMATSLFNNQVPDLWNAKAYPSLKPLGAWIKDLGERIGNLEAWYDSGTPVVFWISGFFFPQAFLTGQLQNFARKYSQPVDTVSFNFKVMEEGIASLHQAPADGCYIRGLYLEGCGWDLLNRCLTESRPRELYTLMPIIWLIPEAGRQKPEEGIYECPVYKTLSRSGALSTTGMSTNFVFAVEVPSTEPQSHWIKRGVALFCALDF</sequence>
<comment type="subcellular location">
    <subcellularLocation>
        <location evidence="1">Cytoplasm</location>
        <location evidence="1">Cytoskeleton</location>
        <location evidence="1">Cilium axoneme</location>
    </subcellularLocation>
</comment>
<evidence type="ECO:0000256" key="4">
    <source>
        <dbReference type="ARBA" id="ARBA00022701"/>
    </source>
</evidence>
<dbReference type="Gene3D" id="1.20.140.100">
    <property type="entry name" value="Dynein heavy chain, N-terminal domain 2"/>
    <property type="match status" value="1"/>
</dbReference>
<dbReference type="Pfam" id="PF12777">
    <property type="entry name" value="MT"/>
    <property type="match status" value="1"/>
</dbReference>
<proteinExistence type="inferred from homology"/>
<dbReference type="InterPro" id="IPR041228">
    <property type="entry name" value="Dynein_C"/>
</dbReference>
<evidence type="ECO:0000256" key="9">
    <source>
        <dbReference type="ARBA" id="ARBA00023069"/>
    </source>
</evidence>
<evidence type="ECO:0000256" key="13">
    <source>
        <dbReference type="SAM" id="Coils"/>
    </source>
</evidence>
<evidence type="ECO:0000256" key="6">
    <source>
        <dbReference type="ARBA" id="ARBA00022840"/>
    </source>
</evidence>
<keyword evidence="12" id="KW-0966">Cell projection</keyword>
<dbReference type="Pfam" id="PF17857">
    <property type="entry name" value="AAA_lid_1"/>
    <property type="match status" value="1"/>
</dbReference>
<evidence type="ECO:0000259" key="16">
    <source>
        <dbReference type="Pfam" id="PF12774"/>
    </source>
</evidence>
<dbReference type="Gene3D" id="6.10.140.1060">
    <property type="match status" value="1"/>
</dbReference>
<comment type="caution">
    <text evidence="24">The sequence shown here is derived from an EMBL/GenBank/DDBJ whole genome shotgun (WGS) entry which is preliminary data.</text>
</comment>
<dbReference type="Gene3D" id="1.10.8.1220">
    <property type="match status" value="1"/>
</dbReference>
<dbReference type="Proteomes" id="UP001651158">
    <property type="component" value="Unassembled WGS sequence"/>
</dbReference>
<dbReference type="InterPro" id="IPR043157">
    <property type="entry name" value="Dynein_AAA1S"/>
</dbReference>
<dbReference type="PANTHER" id="PTHR22878:SF73">
    <property type="entry name" value="DYNEIN AXONEMAL HEAVY CHAIN 1"/>
    <property type="match status" value="1"/>
</dbReference>
<evidence type="ECO:0000259" key="19">
    <source>
        <dbReference type="Pfam" id="PF12781"/>
    </source>
</evidence>
<dbReference type="Gene3D" id="1.10.8.710">
    <property type="match status" value="1"/>
</dbReference>
<reference evidence="24 25" key="1">
    <citation type="journal article" date="2022" name="Front. Cell. Infect. Microbiol.">
        <title>The Genomes of Two Strains of Taenia crassiceps the Animal Model for the Study of Human Cysticercosis.</title>
        <authorList>
            <person name="Bobes R.J."/>
            <person name="Estrada K."/>
            <person name="Rios-Valencia D.G."/>
            <person name="Calderon-Gallegos A."/>
            <person name="de la Torre P."/>
            <person name="Carrero J.C."/>
            <person name="Sanchez-Flores A."/>
            <person name="Laclette J.P."/>
        </authorList>
    </citation>
    <scope>NUCLEOTIDE SEQUENCE [LARGE SCALE GENOMIC DNA]</scope>
    <source>
        <strain evidence="24">WFUcys</strain>
    </source>
</reference>
<evidence type="ECO:0000259" key="21">
    <source>
        <dbReference type="Pfam" id="PF17857"/>
    </source>
</evidence>
<feature type="domain" description="Dynein heavy chain AAA lid" evidence="22">
    <location>
        <begin position="2979"/>
        <end position="3118"/>
    </location>
</feature>
<keyword evidence="6" id="KW-0067">ATP-binding</keyword>
<dbReference type="Gene3D" id="3.40.50.300">
    <property type="entry name" value="P-loop containing nucleotide triphosphate hydrolases"/>
    <property type="match status" value="4"/>
</dbReference>
<feature type="domain" description="Dynein heavy chain 3 AAA+ lid" evidence="21">
    <location>
        <begin position="1572"/>
        <end position="1663"/>
    </location>
</feature>
<dbReference type="InterPro" id="IPR043160">
    <property type="entry name" value="Dynein_C_barrel"/>
</dbReference>
<feature type="coiled-coil region" evidence="13">
    <location>
        <begin position="2222"/>
        <end position="2270"/>
    </location>
</feature>
<dbReference type="Gene3D" id="1.10.287.2620">
    <property type="match status" value="1"/>
</dbReference>
<evidence type="ECO:0000256" key="12">
    <source>
        <dbReference type="ARBA" id="ARBA00023273"/>
    </source>
</evidence>
<dbReference type="Pfam" id="PF12774">
    <property type="entry name" value="AAA_6"/>
    <property type="match status" value="1"/>
</dbReference>
<keyword evidence="3" id="KW-0963">Cytoplasm</keyword>
<dbReference type="Pfam" id="PF03028">
    <property type="entry name" value="Dynein_heavy"/>
    <property type="match status" value="1"/>
</dbReference>
<dbReference type="InterPro" id="IPR041466">
    <property type="entry name" value="Dynein_AAA5_ext"/>
</dbReference>
<dbReference type="InterPro" id="IPR035706">
    <property type="entry name" value="AAA_9"/>
</dbReference>
<dbReference type="InterPro" id="IPR042222">
    <property type="entry name" value="Dynein_2_N"/>
</dbReference>
<evidence type="ECO:0000256" key="5">
    <source>
        <dbReference type="ARBA" id="ARBA00022741"/>
    </source>
</evidence>
<dbReference type="Gene3D" id="1.20.920.30">
    <property type="match status" value="1"/>
</dbReference>
<feature type="domain" description="Dynein heavy chain AAA 5 extension" evidence="20">
    <location>
        <begin position="1236"/>
        <end position="1322"/>
    </location>
</feature>
<dbReference type="InterPro" id="IPR004273">
    <property type="entry name" value="Dynein_heavy_D6_P-loop"/>
</dbReference>
<dbReference type="SUPFAM" id="SSF52540">
    <property type="entry name" value="P-loop containing nucleoside triphosphate hydrolases"/>
    <property type="match status" value="3"/>
</dbReference>
<feature type="domain" description="Dynein heavy chain region D6 P-loop" evidence="14">
    <location>
        <begin position="2832"/>
        <end position="2946"/>
    </location>
</feature>
<evidence type="ECO:0000256" key="10">
    <source>
        <dbReference type="ARBA" id="ARBA00023175"/>
    </source>
</evidence>
<keyword evidence="25" id="KW-1185">Reference proteome</keyword>
<dbReference type="InterPro" id="IPR024317">
    <property type="entry name" value="Dynein_heavy_chain_D4_dom"/>
</dbReference>
<keyword evidence="11" id="KW-0206">Cytoskeleton</keyword>
<feature type="domain" description="Dynein heavy chain AAA module D4" evidence="18">
    <location>
        <begin position="1718"/>
        <end position="1979"/>
    </location>
</feature>
<dbReference type="Pfam" id="PF12781">
    <property type="entry name" value="AAA_9"/>
    <property type="match status" value="1"/>
</dbReference>
<dbReference type="Pfam" id="PF12775">
    <property type="entry name" value="AAA_7"/>
    <property type="match status" value="1"/>
</dbReference>
<dbReference type="InterPro" id="IPR035699">
    <property type="entry name" value="AAA_6"/>
</dbReference>
<evidence type="ECO:0000256" key="11">
    <source>
        <dbReference type="ARBA" id="ARBA00023212"/>
    </source>
</evidence>
<keyword evidence="5" id="KW-0547">Nucleotide-binding</keyword>
<evidence type="ECO:0000313" key="25">
    <source>
        <dbReference type="Proteomes" id="UP001651158"/>
    </source>
</evidence>
<evidence type="ECO:0000256" key="8">
    <source>
        <dbReference type="ARBA" id="ARBA00023054"/>
    </source>
</evidence>
<dbReference type="Pfam" id="PF17852">
    <property type="entry name" value="Dynein_AAA_lid"/>
    <property type="match status" value="1"/>
</dbReference>
<evidence type="ECO:0000256" key="7">
    <source>
        <dbReference type="ARBA" id="ARBA00023017"/>
    </source>
</evidence>
<evidence type="ECO:0000259" key="14">
    <source>
        <dbReference type="Pfam" id="PF03028"/>
    </source>
</evidence>
<evidence type="ECO:0000256" key="2">
    <source>
        <dbReference type="ARBA" id="ARBA00008887"/>
    </source>
</evidence>
<dbReference type="EMBL" id="JAKROA010000004">
    <property type="protein sequence ID" value="KAL5107470.1"/>
    <property type="molecule type" value="Genomic_DNA"/>
</dbReference>
<dbReference type="InterPro" id="IPR042228">
    <property type="entry name" value="Dynein_linker_3"/>
</dbReference>
<evidence type="ECO:0000259" key="22">
    <source>
        <dbReference type="Pfam" id="PF18198"/>
    </source>
</evidence>
<dbReference type="Pfam" id="PF18199">
    <property type="entry name" value="Dynein_C"/>
    <property type="match status" value="1"/>
</dbReference>
<dbReference type="InterPro" id="IPR041589">
    <property type="entry name" value="DNAH3_AAA_lid_1"/>
</dbReference>
<keyword evidence="8 13" id="KW-0175">Coiled coil</keyword>
<dbReference type="Pfam" id="PF18198">
    <property type="entry name" value="AAA_lid_11"/>
    <property type="match status" value="1"/>
</dbReference>
<feature type="domain" description="Dynein heavy chain C-terminal" evidence="23">
    <location>
        <begin position="3124"/>
        <end position="3428"/>
    </location>
</feature>